<evidence type="ECO:0000256" key="13">
    <source>
        <dbReference type="SAM" id="Phobius"/>
    </source>
</evidence>
<keyword evidence="4" id="KW-1003">Cell membrane</keyword>
<keyword evidence="17" id="KW-1185">Reference proteome</keyword>
<dbReference type="Pfam" id="PF10613">
    <property type="entry name" value="Lig_chan-Glu_bd"/>
    <property type="match status" value="1"/>
</dbReference>
<dbReference type="KEGG" id="scac:106080806"/>
<proteinExistence type="inferred from homology"/>
<keyword evidence="5 13" id="KW-0812">Transmembrane</keyword>
<evidence type="ECO:0000256" key="7">
    <source>
        <dbReference type="ARBA" id="ARBA00023065"/>
    </source>
</evidence>
<keyword evidence="8 13" id="KW-0472">Membrane</keyword>
<keyword evidence="10" id="KW-0325">Glycoprotein</keyword>
<dbReference type="STRING" id="35570.A0A1I8PRW8"/>
<keyword evidence="6 13" id="KW-1133">Transmembrane helix</keyword>
<dbReference type="GO" id="GO:0015276">
    <property type="term" value="F:ligand-gated monoatomic ion channel activity"/>
    <property type="evidence" value="ECO:0007669"/>
    <property type="project" value="InterPro"/>
</dbReference>
<feature type="transmembrane region" description="Helical" evidence="13">
    <location>
        <begin position="466"/>
        <end position="487"/>
    </location>
</feature>
<evidence type="ECO:0000256" key="6">
    <source>
        <dbReference type="ARBA" id="ARBA00022989"/>
    </source>
</evidence>
<name>A0A1I8PRW8_STOCA</name>
<accession>A0A1I8PRW8</accession>
<evidence type="ECO:0000313" key="16">
    <source>
        <dbReference type="EnsemblMetazoa" id="SCAU010549-PA"/>
    </source>
</evidence>
<dbReference type="PANTHER" id="PTHR42643">
    <property type="entry name" value="IONOTROPIC RECEPTOR 20A-RELATED"/>
    <property type="match status" value="1"/>
</dbReference>
<feature type="domain" description="Ionotropic glutamate receptor L-glutamate and glycine-binding" evidence="15">
    <location>
        <begin position="234"/>
        <end position="297"/>
    </location>
</feature>
<feature type="transmembrane region" description="Helical" evidence="13">
    <location>
        <begin position="431"/>
        <end position="451"/>
    </location>
</feature>
<keyword evidence="3" id="KW-0813">Transport</keyword>
<dbReference type="InterPro" id="IPR019594">
    <property type="entry name" value="Glu/Gly-bd"/>
</dbReference>
<feature type="signal peptide" evidence="14">
    <location>
        <begin position="1"/>
        <end position="25"/>
    </location>
</feature>
<keyword evidence="12" id="KW-0407">Ion channel</keyword>
<dbReference type="Gene3D" id="3.40.190.10">
    <property type="entry name" value="Periplasmic binding protein-like II"/>
    <property type="match status" value="1"/>
</dbReference>
<reference evidence="16" key="1">
    <citation type="submission" date="2020-05" db="UniProtKB">
        <authorList>
            <consortium name="EnsemblMetazoa"/>
        </authorList>
    </citation>
    <scope>IDENTIFICATION</scope>
    <source>
        <strain evidence="16">USDA</strain>
    </source>
</reference>
<dbReference type="PANTHER" id="PTHR42643:SF35">
    <property type="entry name" value="IONOTROPIC RECEPTOR 68A, ISOFORM A"/>
    <property type="match status" value="1"/>
</dbReference>
<dbReference type="GO" id="GO:0050907">
    <property type="term" value="P:detection of chemical stimulus involved in sensory perception"/>
    <property type="evidence" value="ECO:0007669"/>
    <property type="project" value="UniProtKB-ARBA"/>
</dbReference>
<evidence type="ECO:0000313" key="17">
    <source>
        <dbReference type="Proteomes" id="UP000095300"/>
    </source>
</evidence>
<dbReference type="Gene3D" id="1.10.287.70">
    <property type="match status" value="1"/>
</dbReference>
<keyword evidence="14" id="KW-0732">Signal</keyword>
<dbReference type="EnsemblMetazoa" id="SCAU010549-RA">
    <property type="protein sequence ID" value="SCAU010549-PA"/>
    <property type="gene ID" value="SCAU010549"/>
</dbReference>
<evidence type="ECO:0000256" key="3">
    <source>
        <dbReference type="ARBA" id="ARBA00022448"/>
    </source>
</evidence>
<evidence type="ECO:0000256" key="1">
    <source>
        <dbReference type="ARBA" id="ARBA00004651"/>
    </source>
</evidence>
<feature type="transmembrane region" description="Helical" evidence="13">
    <location>
        <begin position="649"/>
        <end position="670"/>
    </location>
</feature>
<feature type="chain" id="PRO_5009327088" description="Ionotropic glutamate receptor L-glutamate and glycine-binding domain-containing protein" evidence="14">
    <location>
        <begin position="26"/>
        <end position="703"/>
    </location>
</feature>
<evidence type="ECO:0000256" key="8">
    <source>
        <dbReference type="ARBA" id="ARBA00023136"/>
    </source>
</evidence>
<comment type="similarity">
    <text evidence="2">Belongs to the glutamate-gated ion channel (TC 1.A.10.1) family.</text>
</comment>
<dbReference type="AlphaFoldDB" id="A0A1I8PRW8"/>
<dbReference type="GO" id="GO:0005886">
    <property type="term" value="C:plasma membrane"/>
    <property type="evidence" value="ECO:0007669"/>
    <property type="project" value="UniProtKB-SubCell"/>
</dbReference>
<evidence type="ECO:0000256" key="10">
    <source>
        <dbReference type="ARBA" id="ARBA00023180"/>
    </source>
</evidence>
<evidence type="ECO:0000256" key="2">
    <source>
        <dbReference type="ARBA" id="ARBA00008685"/>
    </source>
</evidence>
<evidence type="ECO:0000256" key="5">
    <source>
        <dbReference type="ARBA" id="ARBA00022692"/>
    </source>
</evidence>
<evidence type="ECO:0000256" key="4">
    <source>
        <dbReference type="ARBA" id="ARBA00022475"/>
    </source>
</evidence>
<dbReference type="OrthoDB" id="5984008at2759"/>
<dbReference type="Proteomes" id="UP000095300">
    <property type="component" value="Unassembled WGS sequence"/>
</dbReference>
<evidence type="ECO:0000256" key="11">
    <source>
        <dbReference type="ARBA" id="ARBA00023286"/>
    </source>
</evidence>
<evidence type="ECO:0000256" key="14">
    <source>
        <dbReference type="SAM" id="SignalP"/>
    </source>
</evidence>
<comment type="subcellular location">
    <subcellularLocation>
        <location evidence="1">Cell membrane</location>
        <topology evidence="1">Multi-pass membrane protein</topology>
    </subcellularLocation>
</comment>
<dbReference type="Pfam" id="PF00060">
    <property type="entry name" value="Lig_chan"/>
    <property type="match status" value="1"/>
</dbReference>
<keyword evidence="9" id="KW-0675">Receptor</keyword>
<dbReference type="InterPro" id="IPR052192">
    <property type="entry name" value="Insect_Ionotropic_Sensory_Rcpt"/>
</dbReference>
<protein>
    <recommendedName>
        <fullName evidence="15">Ionotropic glutamate receptor L-glutamate and glycine-binding domain-containing protein</fullName>
    </recommendedName>
</protein>
<dbReference type="SUPFAM" id="SSF53850">
    <property type="entry name" value="Periplasmic binding protein-like II"/>
    <property type="match status" value="1"/>
</dbReference>
<evidence type="ECO:0000256" key="12">
    <source>
        <dbReference type="ARBA" id="ARBA00023303"/>
    </source>
</evidence>
<dbReference type="InterPro" id="IPR001320">
    <property type="entry name" value="Iontro_rcpt_C"/>
</dbReference>
<sequence length="703" mass="81782">MHSSAFYIFLLRLCILSENFGHVQCLMQSNESDNNLDTLRNLLARLMVVSKVERCFMVMTDQWHDPIYNKYFFQYPRQPIPNFYIKISDSEDLMAPNYQTVRVLKQIKSLNCDIHFITLLNGVQVKRLLIFLEKYRILSTKRKFVFMYDERLISKDMLHIWSNMISAVFIKSLANESYEISTIAFPNVLDGIVVTQKITIWSQSKKLKKEDLFPNTSANLRGYTLPVAVFPHIPMVFEVKRMRGKSYTGLEIDIVNALAAVMNFKPYFYESPDSEEQRWGTKLRNGSYSGLIGQISSNKAVIAIGDLHMFTAYSAVLDFSRPHSYECLTFLTPESSQDNSWKTFIQPFSCAMWTGVMLSLFLVGIVFYVLSFVHALLVGTKSPKLNAKSFFILFRKRKSTGHVTFWLGNFKDVKFRRYLNQMVVARKNEDLFDNFSNCMLLTYSMLMYVGLPKMPRNWPLRVLTGWYWLYCILIVSSYRASFTAILANPAPKITIDTLEELLQSHLTLTVGTLENKRLFDNAFDQILKQLGTKTDIITDVTGVTEKIAKGSHAYYDNQYFLQHLRLVSATATDDDNIVHIMRDCVVQMPVALGLTRNSALKSHIDKYLQRLMEAGLLMKWLQDAVQYFPSEEQLPPEAIIDLHKFWSSFVPLLIGYLCGIIALGCEHYHFRKVVMRHPLYDRYNTRLYYNFKRKFPDERVWRN</sequence>
<evidence type="ECO:0000259" key="15">
    <source>
        <dbReference type="SMART" id="SM00918"/>
    </source>
</evidence>
<gene>
    <name evidence="16" type="primary">106080806</name>
</gene>
<keyword evidence="11" id="KW-1071">Ligand-gated ion channel</keyword>
<dbReference type="SMART" id="SM00918">
    <property type="entry name" value="Lig_chan-Glu_bd"/>
    <property type="match status" value="1"/>
</dbReference>
<keyword evidence="7" id="KW-0406">Ion transport</keyword>
<evidence type="ECO:0000256" key="9">
    <source>
        <dbReference type="ARBA" id="ARBA00023170"/>
    </source>
</evidence>
<dbReference type="VEuPathDB" id="VectorBase:SCAU010549"/>
<feature type="transmembrane region" description="Helical" evidence="13">
    <location>
        <begin position="352"/>
        <end position="378"/>
    </location>
</feature>
<organism evidence="16 17">
    <name type="scientific">Stomoxys calcitrans</name>
    <name type="common">Stable fly</name>
    <name type="synonym">Conops calcitrans</name>
    <dbReference type="NCBI Taxonomy" id="35570"/>
    <lineage>
        <taxon>Eukaryota</taxon>
        <taxon>Metazoa</taxon>
        <taxon>Ecdysozoa</taxon>
        <taxon>Arthropoda</taxon>
        <taxon>Hexapoda</taxon>
        <taxon>Insecta</taxon>
        <taxon>Pterygota</taxon>
        <taxon>Neoptera</taxon>
        <taxon>Endopterygota</taxon>
        <taxon>Diptera</taxon>
        <taxon>Brachycera</taxon>
        <taxon>Muscomorpha</taxon>
        <taxon>Muscoidea</taxon>
        <taxon>Muscidae</taxon>
        <taxon>Stomoxys</taxon>
    </lineage>
</organism>